<organism evidence="1 2">
    <name type="scientific">Rhododendron molle</name>
    <name type="common">Chinese azalea</name>
    <name type="synonym">Azalea mollis</name>
    <dbReference type="NCBI Taxonomy" id="49168"/>
    <lineage>
        <taxon>Eukaryota</taxon>
        <taxon>Viridiplantae</taxon>
        <taxon>Streptophyta</taxon>
        <taxon>Embryophyta</taxon>
        <taxon>Tracheophyta</taxon>
        <taxon>Spermatophyta</taxon>
        <taxon>Magnoliopsida</taxon>
        <taxon>eudicotyledons</taxon>
        <taxon>Gunneridae</taxon>
        <taxon>Pentapetalae</taxon>
        <taxon>asterids</taxon>
        <taxon>Ericales</taxon>
        <taxon>Ericaceae</taxon>
        <taxon>Ericoideae</taxon>
        <taxon>Rhodoreae</taxon>
        <taxon>Rhododendron</taxon>
    </lineage>
</organism>
<dbReference type="Proteomes" id="UP001062846">
    <property type="component" value="Chromosome 2"/>
</dbReference>
<gene>
    <name evidence="1" type="ORF">RHMOL_Rhmol02G0110200</name>
</gene>
<protein>
    <submittedName>
        <fullName evidence="1">Uncharacterized protein</fullName>
    </submittedName>
</protein>
<sequence length="83" mass="9034">MLGWMSWGDKSGQRQKKGSVDDGVARSKPLGAAMVVHIRSSKATVPKICKQGNVIWGVGDVVYGIYGICLWDLSDPKFPGIER</sequence>
<proteinExistence type="predicted"/>
<name>A0ACC0PRJ1_RHOML</name>
<evidence type="ECO:0000313" key="2">
    <source>
        <dbReference type="Proteomes" id="UP001062846"/>
    </source>
</evidence>
<reference evidence="1" key="1">
    <citation type="submission" date="2022-02" db="EMBL/GenBank/DDBJ databases">
        <title>Plant Genome Project.</title>
        <authorList>
            <person name="Zhang R.-G."/>
        </authorList>
    </citation>
    <scope>NUCLEOTIDE SEQUENCE</scope>
    <source>
        <strain evidence="1">AT1</strain>
    </source>
</reference>
<accession>A0ACC0PRJ1</accession>
<keyword evidence="2" id="KW-1185">Reference proteome</keyword>
<dbReference type="EMBL" id="CM046389">
    <property type="protein sequence ID" value="KAI8567297.1"/>
    <property type="molecule type" value="Genomic_DNA"/>
</dbReference>
<evidence type="ECO:0000313" key="1">
    <source>
        <dbReference type="EMBL" id="KAI8567297.1"/>
    </source>
</evidence>
<comment type="caution">
    <text evidence="1">The sequence shown here is derived from an EMBL/GenBank/DDBJ whole genome shotgun (WGS) entry which is preliminary data.</text>
</comment>